<dbReference type="SUPFAM" id="SSF51735">
    <property type="entry name" value="NAD(P)-binding Rossmann-fold domains"/>
    <property type="match status" value="1"/>
</dbReference>
<proteinExistence type="inferred from homology"/>
<protein>
    <submittedName>
        <fullName evidence="4">NAD(P)-dependent dehydrogenase, short-chain alcohol dehydrogenase family</fullName>
    </submittedName>
</protein>
<evidence type="ECO:0000259" key="3">
    <source>
        <dbReference type="SMART" id="SM00822"/>
    </source>
</evidence>
<dbReference type="PANTHER" id="PTHR42760">
    <property type="entry name" value="SHORT-CHAIN DEHYDROGENASES/REDUCTASES FAMILY MEMBER"/>
    <property type="match status" value="1"/>
</dbReference>
<evidence type="ECO:0000313" key="4">
    <source>
        <dbReference type="EMBL" id="SEI78374.1"/>
    </source>
</evidence>
<dbReference type="SMART" id="SM00822">
    <property type="entry name" value="PKS_KR"/>
    <property type="match status" value="1"/>
</dbReference>
<dbReference type="NCBIfam" id="NF009386">
    <property type="entry name" value="PRK12745.1"/>
    <property type="match status" value="1"/>
</dbReference>
<dbReference type="RefSeq" id="WP_092168424.1">
    <property type="nucleotide sequence ID" value="NZ_FNZH01000001.1"/>
</dbReference>
<dbReference type="PRINTS" id="PR00080">
    <property type="entry name" value="SDRFAMILY"/>
</dbReference>
<dbReference type="InterPro" id="IPR036291">
    <property type="entry name" value="NAD(P)-bd_dom_sf"/>
</dbReference>
<reference evidence="5" key="1">
    <citation type="submission" date="2016-10" db="EMBL/GenBank/DDBJ databases">
        <authorList>
            <person name="Varghese N."/>
            <person name="Submissions S."/>
        </authorList>
    </citation>
    <scope>NUCLEOTIDE SEQUENCE [LARGE SCALE GENOMIC DNA]</scope>
    <source>
        <strain evidence="5">IBRC-M 10761</strain>
    </source>
</reference>
<dbReference type="InterPro" id="IPR057326">
    <property type="entry name" value="KR_dom"/>
</dbReference>
<comment type="similarity">
    <text evidence="1">Belongs to the short-chain dehydrogenases/reductases (SDR) family.</text>
</comment>
<gene>
    <name evidence="4" type="ORF">SAMN05192553_101275</name>
</gene>
<dbReference type="InterPro" id="IPR002347">
    <property type="entry name" value="SDR_fam"/>
</dbReference>
<dbReference type="FunFam" id="3.40.50.720:FF:000084">
    <property type="entry name" value="Short-chain dehydrogenase reductase"/>
    <property type="match status" value="1"/>
</dbReference>
<organism evidence="4 5">
    <name type="scientific">Cyclobacterium xiamenense</name>
    <dbReference type="NCBI Taxonomy" id="1297121"/>
    <lineage>
        <taxon>Bacteria</taxon>
        <taxon>Pseudomonadati</taxon>
        <taxon>Bacteroidota</taxon>
        <taxon>Cytophagia</taxon>
        <taxon>Cytophagales</taxon>
        <taxon>Cyclobacteriaceae</taxon>
        <taxon>Cyclobacterium</taxon>
    </lineage>
</organism>
<dbReference type="PRINTS" id="PR00081">
    <property type="entry name" value="GDHRDH"/>
</dbReference>
<dbReference type="STRING" id="1416801.SAMN05192553_101275"/>
<evidence type="ECO:0000256" key="2">
    <source>
        <dbReference type="ARBA" id="ARBA00023002"/>
    </source>
</evidence>
<dbReference type="Pfam" id="PF13561">
    <property type="entry name" value="adh_short_C2"/>
    <property type="match status" value="1"/>
</dbReference>
<dbReference type="GO" id="GO:0016616">
    <property type="term" value="F:oxidoreductase activity, acting on the CH-OH group of donors, NAD or NADP as acceptor"/>
    <property type="evidence" value="ECO:0007669"/>
    <property type="project" value="TreeGrafter"/>
</dbReference>
<keyword evidence="5" id="KW-1185">Reference proteome</keyword>
<accession>A0A1H6TJL3</accession>
<dbReference type="PANTHER" id="PTHR42760:SF133">
    <property type="entry name" value="3-OXOACYL-[ACYL-CARRIER-PROTEIN] REDUCTASE"/>
    <property type="match status" value="1"/>
</dbReference>
<dbReference type="EMBL" id="FNZH01000001">
    <property type="protein sequence ID" value="SEI78374.1"/>
    <property type="molecule type" value="Genomic_DNA"/>
</dbReference>
<dbReference type="Gene3D" id="3.40.50.720">
    <property type="entry name" value="NAD(P)-binding Rossmann-like Domain"/>
    <property type="match status" value="1"/>
</dbReference>
<name>A0A1H6TJL3_9BACT</name>
<evidence type="ECO:0000256" key="1">
    <source>
        <dbReference type="ARBA" id="ARBA00006484"/>
    </source>
</evidence>
<evidence type="ECO:0000313" key="5">
    <source>
        <dbReference type="Proteomes" id="UP000199403"/>
    </source>
</evidence>
<dbReference type="Proteomes" id="UP000199403">
    <property type="component" value="Unassembled WGS sequence"/>
</dbReference>
<feature type="domain" description="Ketoreductase" evidence="3">
    <location>
        <begin position="3"/>
        <end position="189"/>
    </location>
</feature>
<sequence>MKRVALVTGGSRGIGLGIARCLAREGFDLAINGMRKEEDTRASLDELRSLGAEVVYCQGDVGNAAERQGIMDAIDAHFGRLHVLVNNAGVAPKERKDILEASEESFDYVLKTNLHSAYFLSQLAANRMISQKRESADFKGAIINVSSISATVASVNRGEYCVAKAGMSMATQLFAVRLGEFAIPVYEVRPGIIATDMTSGVKEKYDALLGQGLCVQARWGLPEDVGLAVASLAKGDFPYSTGQVIMVDGGLTIPRL</sequence>
<dbReference type="OrthoDB" id="9788235at2"/>
<dbReference type="AlphaFoldDB" id="A0A1H6TJL3"/>
<keyword evidence="2" id="KW-0560">Oxidoreductase</keyword>